<evidence type="ECO:0000313" key="1">
    <source>
        <dbReference type="EMBL" id="SFO34251.1"/>
    </source>
</evidence>
<sequence length="282" mass="32781">MKIAFWSSAKEKIGVTSNLACISVASVLEHSFKVILFENHCQKNRLENILRYHNSNYRLKEDYNYNIGEVVLGQAIEEAYNVYQEAYQVTTELSNVIRKASMEILNSSLYYIPPAKITNIRTFDFDLYDKIEYILDIFETFADIIYIDTSNGNNLSSKVILDEADLVVVNLAQNNSMIQNFFDNYSSILHKCVFIISSYRKKAKLTINKISKTHLIDKSNIAMIPYNVEYHEAVSHGNIVEFLMRNFSCKPSHPNYTFIKEVKKAVEMIMRNMELNHKEEYL</sequence>
<dbReference type="Proteomes" id="UP000198806">
    <property type="component" value="Unassembled WGS sequence"/>
</dbReference>
<keyword evidence="2" id="KW-1185">Reference proteome</keyword>
<gene>
    <name evidence="1" type="ORF">SAMN04489757_11913</name>
</gene>
<dbReference type="EMBL" id="FOWD01000019">
    <property type="protein sequence ID" value="SFO34251.1"/>
    <property type="molecule type" value="Genomic_DNA"/>
</dbReference>
<dbReference type="OrthoDB" id="2842408at2"/>
<name>A0A1I5GFB5_9FIRM</name>
<organism evidence="1 2">
    <name type="scientific">Anaerocolumna aminovalerica</name>
    <dbReference type="NCBI Taxonomy" id="1527"/>
    <lineage>
        <taxon>Bacteria</taxon>
        <taxon>Bacillati</taxon>
        <taxon>Bacillota</taxon>
        <taxon>Clostridia</taxon>
        <taxon>Lachnospirales</taxon>
        <taxon>Lachnospiraceae</taxon>
        <taxon>Anaerocolumna</taxon>
    </lineage>
</organism>
<dbReference type="InterPro" id="IPR027417">
    <property type="entry name" value="P-loop_NTPase"/>
</dbReference>
<dbReference type="RefSeq" id="WP_091687047.1">
    <property type="nucleotide sequence ID" value="NZ_BAABFM010000069.1"/>
</dbReference>
<proteinExistence type="predicted"/>
<dbReference type="Gene3D" id="3.40.50.300">
    <property type="entry name" value="P-loop containing nucleotide triphosphate hydrolases"/>
    <property type="match status" value="1"/>
</dbReference>
<evidence type="ECO:0000313" key="2">
    <source>
        <dbReference type="Proteomes" id="UP000198806"/>
    </source>
</evidence>
<dbReference type="AlphaFoldDB" id="A0A1I5GFB5"/>
<protein>
    <recommendedName>
        <fullName evidence="3">Cellulose biosynthesis protein BcsQ</fullName>
    </recommendedName>
</protein>
<evidence type="ECO:0008006" key="3">
    <source>
        <dbReference type="Google" id="ProtNLM"/>
    </source>
</evidence>
<reference evidence="1 2" key="1">
    <citation type="submission" date="2016-10" db="EMBL/GenBank/DDBJ databases">
        <authorList>
            <person name="de Groot N.N."/>
        </authorList>
    </citation>
    <scope>NUCLEOTIDE SEQUENCE [LARGE SCALE GENOMIC DNA]</scope>
    <source>
        <strain evidence="1 2">DSM 1283</strain>
    </source>
</reference>
<dbReference type="STRING" id="1527.SAMN04489757_11913"/>
<accession>A0A1I5GFB5</accession>